<evidence type="ECO:0000313" key="9">
    <source>
        <dbReference type="Proteomes" id="UP000388452"/>
    </source>
</evidence>
<feature type="transmembrane region" description="Helical" evidence="6">
    <location>
        <begin position="260"/>
        <end position="279"/>
    </location>
</feature>
<dbReference type="Proteomes" id="UP000388452">
    <property type="component" value="Chromosome"/>
</dbReference>
<evidence type="ECO:0000256" key="4">
    <source>
        <dbReference type="ARBA" id="ARBA00022989"/>
    </source>
</evidence>
<evidence type="ECO:0000256" key="5">
    <source>
        <dbReference type="ARBA" id="ARBA00023136"/>
    </source>
</evidence>
<feature type="transmembrane region" description="Helical" evidence="6">
    <location>
        <begin position="383"/>
        <end position="400"/>
    </location>
</feature>
<accession>A0A5P8JUU0</accession>
<comment type="subcellular location">
    <subcellularLocation>
        <location evidence="1">Cell membrane</location>
        <topology evidence="1">Multi-pass membrane protein</topology>
    </subcellularLocation>
</comment>
<name>A0A5P8JUU0_9LACO</name>
<keyword evidence="2" id="KW-0813">Transport</keyword>
<feature type="transmembrane region" description="Helical" evidence="6">
    <location>
        <begin position="91"/>
        <end position="120"/>
    </location>
</feature>
<dbReference type="InterPro" id="IPR011701">
    <property type="entry name" value="MFS"/>
</dbReference>
<dbReference type="PANTHER" id="PTHR23530">
    <property type="entry name" value="TRANSPORT PROTEIN-RELATED"/>
    <property type="match status" value="1"/>
</dbReference>
<gene>
    <name evidence="8" type="ORF">LM010_16090</name>
</gene>
<dbReference type="AlphaFoldDB" id="A0A5P8JUU0"/>
<feature type="transmembrane region" description="Helical" evidence="6">
    <location>
        <begin position="348"/>
        <end position="371"/>
    </location>
</feature>
<reference evidence="8 9" key="1">
    <citation type="submission" date="2019-10" db="EMBL/GenBank/DDBJ databases">
        <title>Genome sequencing of Lactobacillus manihotivorans.</title>
        <authorList>
            <person name="Kim K."/>
        </authorList>
    </citation>
    <scope>NUCLEOTIDE SEQUENCE [LARGE SCALE GENOMIC DNA]</scope>
    <source>
        <strain evidence="8 9">LM010</strain>
    </source>
</reference>
<dbReference type="EMBL" id="CP045068">
    <property type="protein sequence ID" value="QFQ92818.1"/>
    <property type="molecule type" value="Genomic_DNA"/>
</dbReference>
<feature type="transmembrane region" description="Helical" evidence="6">
    <location>
        <begin position="50"/>
        <end position="71"/>
    </location>
</feature>
<evidence type="ECO:0000256" key="3">
    <source>
        <dbReference type="ARBA" id="ARBA00022692"/>
    </source>
</evidence>
<evidence type="ECO:0000256" key="1">
    <source>
        <dbReference type="ARBA" id="ARBA00004651"/>
    </source>
</evidence>
<keyword evidence="5 6" id="KW-0472">Membrane</keyword>
<feature type="transmembrane region" description="Helical" evidence="6">
    <location>
        <begin position="227"/>
        <end position="248"/>
    </location>
</feature>
<dbReference type="PANTHER" id="PTHR23530:SF1">
    <property type="entry name" value="PERMEASE, MAJOR FACILITATOR SUPERFAMILY-RELATED"/>
    <property type="match status" value="1"/>
</dbReference>
<dbReference type="GO" id="GO:0005886">
    <property type="term" value="C:plasma membrane"/>
    <property type="evidence" value="ECO:0007669"/>
    <property type="project" value="UniProtKB-SubCell"/>
</dbReference>
<feature type="transmembrane region" description="Helical" evidence="6">
    <location>
        <begin position="174"/>
        <end position="192"/>
    </location>
</feature>
<keyword evidence="3 6" id="KW-0812">Transmembrane</keyword>
<proteinExistence type="predicted"/>
<dbReference type="Gene3D" id="1.20.1250.20">
    <property type="entry name" value="MFS general substrate transporter like domains"/>
    <property type="match status" value="1"/>
</dbReference>
<evidence type="ECO:0000256" key="2">
    <source>
        <dbReference type="ARBA" id="ARBA00022448"/>
    </source>
</evidence>
<dbReference type="PROSITE" id="PS50850">
    <property type="entry name" value="MFS"/>
    <property type="match status" value="1"/>
</dbReference>
<evidence type="ECO:0000313" key="8">
    <source>
        <dbReference type="EMBL" id="QFQ92818.1"/>
    </source>
</evidence>
<protein>
    <submittedName>
        <fullName evidence="8">MFS transporter</fullName>
    </submittedName>
</protein>
<feature type="transmembrane region" description="Helical" evidence="6">
    <location>
        <begin position="291"/>
        <end position="309"/>
    </location>
</feature>
<feature type="transmembrane region" description="Helical" evidence="6">
    <location>
        <begin position="315"/>
        <end position="336"/>
    </location>
</feature>
<dbReference type="InterPro" id="IPR020846">
    <property type="entry name" value="MFS_dom"/>
</dbReference>
<evidence type="ECO:0000259" key="7">
    <source>
        <dbReference type="PROSITE" id="PS50850"/>
    </source>
</evidence>
<dbReference type="Pfam" id="PF07690">
    <property type="entry name" value="MFS_1"/>
    <property type="match status" value="1"/>
</dbReference>
<keyword evidence="4 6" id="KW-1133">Transmembrane helix</keyword>
<organism evidence="8 9">
    <name type="scientific">Lacticaseibacillus manihotivorans</name>
    <dbReference type="NCBI Taxonomy" id="88233"/>
    <lineage>
        <taxon>Bacteria</taxon>
        <taxon>Bacillati</taxon>
        <taxon>Bacillota</taxon>
        <taxon>Bacilli</taxon>
        <taxon>Lactobacillales</taxon>
        <taxon>Lactobacillaceae</taxon>
        <taxon>Lacticaseibacillus</taxon>
    </lineage>
</organism>
<dbReference type="GO" id="GO:0022857">
    <property type="term" value="F:transmembrane transporter activity"/>
    <property type="evidence" value="ECO:0007669"/>
    <property type="project" value="InterPro"/>
</dbReference>
<dbReference type="InterPro" id="IPR036259">
    <property type="entry name" value="MFS_trans_sf"/>
</dbReference>
<sequence>MCWVFVCTFLQAEEFKLKIKKQLWRAYTYSFLAYCGITQLWVIYLSQLGLSLVQVGLCESIFHVASFLCEVPSGVLADRFTYKRMLTLSRITALISAAMMLWQGGFWWFAISFVVSAWAYNLQSGTLEALVYESLKAEGQEADYPHATSVMNAMIEVSATGGLLLAGLLVHGHLAWSYILAVALAALAMFVVSQLKEPATHQPQTNHTTIKTIITTAWQVLQQDRGLFALMGFDAIFSALTTGFFYYFQQVMQVRHFPSWLITTALAGASITAIIAIRLAPRLLKHAKQRVLIGLAVMLCATFLLAALNTNTVLVGLYLLNYALSALLPPIFNVYYNDRIPSSQRATLLSVGSLLYSLAMIGLFPLLGWRIDHVGFAQTFSEAGITLSSLLIIGLALASLRRKD</sequence>
<dbReference type="InterPro" id="IPR053160">
    <property type="entry name" value="MFS_DHA3_Transporter"/>
</dbReference>
<feature type="domain" description="Major facilitator superfamily (MFS) profile" evidence="7">
    <location>
        <begin position="1"/>
        <end position="404"/>
    </location>
</feature>
<dbReference type="SUPFAM" id="SSF103473">
    <property type="entry name" value="MFS general substrate transporter"/>
    <property type="match status" value="1"/>
</dbReference>
<evidence type="ECO:0000256" key="6">
    <source>
        <dbReference type="SAM" id="Phobius"/>
    </source>
</evidence>
<feature type="transmembrane region" description="Helical" evidence="6">
    <location>
        <begin position="26"/>
        <end position="44"/>
    </location>
</feature>
<dbReference type="CDD" id="cd06174">
    <property type="entry name" value="MFS"/>
    <property type="match status" value="1"/>
</dbReference>